<sequence length="320" mass="34709">MSAWAELRRDGAFGTTATVELYRCVRAVARAGNFPPPTGHQQWTMDAIMETAHEVFADAKGPQRLVELAMKAHDDDSFRRVLEQVVRNFLREKARATTKGRLIRRLREVLDDDARFRVVADGQPGAGRNIELADGTTPGVWNGRLSDLVTAAYKVTDVTIVRWRFDARRESPVADAQSLADVCEATLRAAGASVAVAELADVVAARFAVGPTPVVTPVDDVDAWLPGVDSIDLAEAEADVRAGAQRLLGQLTSREQLVLAYLDQPVRQIADHTGLGKSVAAQIAARVKEIAGQVLGAEPRRDDMLSLARALATPRPPNDH</sequence>
<dbReference type="AlphaFoldDB" id="A0A561VGH8"/>
<name>A0A561VGH8_ACTTI</name>
<keyword evidence="2" id="KW-1185">Reference proteome</keyword>
<dbReference type="OrthoDB" id="4049570at2"/>
<dbReference type="EMBL" id="VIWY01000007">
    <property type="protein sequence ID" value="TWG10732.1"/>
    <property type="molecule type" value="Genomic_DNA"/>
</dbReference>
<comment type="caution">
    <text evidence="1">The sequence shown here is derived from an EMBL/GenBank/DDBJ whole genome shotgun (WGS) entry which is preliminary data.</text>
</comment>
<dbReference type="RefSeq" id="WP_122976548.1">
    <property type="nucleotide sequence ID" value="NZ_BOMX01000069.1"/>
</dbReference>
<reference evidence="1 2" key="1">
    <citation type="submission" date="2019-06" db="EMBL/GenBank/DDBJ databases">
        <title>Sequencing the genomes of 1000 actinobacteria strains.</title>
        <authorList>
            <person name="Klenk H.-P."/>
        </authorList>
    </citation>
    <scope>NUCLEOTIDE SEQUENCE [LARGE SCALE GENOMIC DNA]</scope>
    <source>
        <strain evidence="1 2">DSM 43866</strain>
    </source>
</reference>
<evidence type="ECO:0000313" key="1">
    <source>
        <dbReference type="EMBL" id="TWG10732.1"/>
    </source>
</evidence>
<evidence type="ECO:0000313" key="2">
    <source>
        <dbReference type="Proteomes" id="UP000320239"/>
    </source>
</evidence>
<organism evidence="1 2">
    <name type="scientific">Actinoplanes teichomyceticus</name>
    <dbReference type="NCBI Taxonomy" id="1867"/>
    <lineage>
        <taxon>Bacteria</taxon>
        <taxon>Bacillati</taxon>
        <taxon>Actinomycetota</taxon>
        <taxon>Actinomycetes</taxon>
        <taxon>Micromonosporales</taxon>
        <taxon>Micromonosporaceae</taxon>
        <taxon>Actinoplanes</taxon>
    </lineage>
</organism>
<proteinExistence type="predicted"/>
<gene>
    <name evidence="1" type="ORF">FHX34_107228</name>
</gene>
<protein>
    <submittedName>
        <fullName evidence="1">Uncharacterized protein</fullName>
    </submittedName>
</protein>
<dbReference type="Proteomes" id="UP000320239">
    <property type="component" value="Unassembled WGS sequence"/>
</dbReference>
<accession>A0A561VGH8</accession>